<gene>
    <name evidence="2" type="ORF">RHOBADRAFT_40485</name>
</gene>
<dbReference type="OrthoDB" id="2520794at2759"/>
<feature type="region of interest" description="Disordered" evidence="1">
    <location>
        <begin position="1"/>
        <end position="92"/>
    </location>
</feature>
<dbReference type="EMBL" id="KQ474073">
    <property type="protein sequence ID" value="KPV77940.1"/>
    <property type="molecule type" value="Genomic_DNA"/>
</dbReference>
<proteinExistence type="predicted"/>
<dbReference type="OMA" id="YSDPRIQ"/>
<dbReference type="GeneID" id="28974170"/>
<evidence type="ECO:0000313" key="2">
    <source>
        <dbReference type="EMBL" id="KPV77940.1"/>
    </source>
</evidence>
<organism evidence="2 3">
    <name type="scientific">Rhodotorula graminis (strain WP1)</name>
    <dbReference type="NCBI Taxonomy" id="578459"/>
    <lineage>
        <taxon>Eukaryota</taxon>
        <taxon>Fungi</taxon>
        <taxon>Dikarya</taxon>
        <taxon>Basidiomycota</taxon>
        <taxon>Pucciniomycotina</taxon>
        <taxon>Microbotryomycetes</taxon>
        <taxon>Sporidiobolales</taxon>
        <taxon>Sporidiobolaceae</taxon>
        <taxon>Rhodotorula</taxon>
    </lineage>
</organism>
<name>A0A194SBW4_RHOGW</name>
<evidence type="ECO:0000313" key="3">
    <source>
        <dbReference type="Proteomes" id="UP000053890"/>
    </source>
</evidence>
<dbReference type="Proteomes" id="UP000053890">
    <property type="component" value="Unassembled WGS sequence"/>
</dbReference>
<dbReference type="RefSeq" id="XP_018273989.1">
    <property type="nucleotide sequence ID" value="XM_018413721.1"/>
</dbReference>
<evidence type="ECO:0000256" key="1">
    <source>
        <dbReference type="SAM" id="MobiDB-lite"/>
    </source>
</evidence>
<sequence length="109" mass="11548">MQAHDQLAAPKAGSRPSTPSGGHRLSRPGTPARGSRAGTPSRIQADPSAGYMTKAGMPNNLGYSDPRIQDRASDMIGQQGTEPVKDGPSPDEVKKARELAELLESNKRK</sequence>
<dbReference type="AlphaFoldDB" id="A0A194SBW4"/>
<keyword evidence="3" id="KW-1185">Reference proteome</keyword>
<protein>
    <submittedName>
        <fullName evidence="2">Uncharacterized protein</fullName>
    </submittedName>
</protein>
<reference evidence="2 3" key="1">
    <citation type="journal article" date="2015" name="Front. Microbiol.">
        <title>Genome sequence of the plant growth promoting endophytic yeast Rhodotorula graminis WP1.</title>
        <authorList>
            <person name="Firrincieli A."/>
            <person name="Otillar R."/>
            <person name="Salamov A."/>
            <person name="Schmutz J."/>
            <person name="Khan Z."/>
            <person name="Redman R.S."/>
            <person name="Fleck N.D."/>
            <person name="Lindquist E."/>
            <person name="Grigoriev I.V."/>
            <person name="Doty S.L."/>
        </authorList>
    </citation>
    <scope>NUCLEOTIDE SEQUENCE [LARGE SCALE GENOMIC DNA]</scope>
    <source>
        <strain evidence="2 3">WP1</strain>
    </source>
</reference>
<accession>A0A194SBW4</accession>